<gene>
    <name evidence="2" type="ORF">GNY86_20655</name>
</gene>
<dbReference type="Proteomes" id="UP000439424">
    <property type="component" value="Unassembled WGS sequence"/>
</dbReference>
<accession>A0A6I4HTG2</accession>
<dbReference type="Gene3D" id="2.170.130.10">
    <property type="entry name" value="TonB-dependent receptor, plug domain"/>
    <property type="match status" value="1"/>
</dbReference>
<dbReference type="GO" id="GO:0009279">
    <property type="term" value="C:cell outer membrane"/>
    <property type="evidence" value="ECO:0007669"/>
    <property type="project" value="TreeGrafter"/>
</dbReference>
<dbReference type="GO" id="GO:0015344">
    <property type="term" value="F:siderophore uptake transmembrane transporter activity"/>
    <property type="evidence" value="ECO:0007669"/>
    <property type="project" value="TreeGrafter"/>
</dbReference>
<evidence type="ECO:0000256" key="1">
    <source>
        <dbReference type="SAM" id="SignalP"/>
    </source>
</evidence>
<evidence type="ECO:0000313" key="3">
    <source>
        <dbReference type="Proteomes" id="UP000439424"/>
    </source>
</evidence>
<protein>
    <submittedName>
        <fullName evidence="2">TonB-dependent siderophore receptor</fullName>
    </submittedName>
</protein>
<dbReference type="PANTHER" id="PTHR32552">
    <property type="entry name" value="FERRICHROME IRON RECEPTOR-RELATED"/>
    <property type="match status" value="1"/>
</dbReference>
<comment type="caution">
    <text evidence="2">The sequence shown here is derived from an EMBL/GenBank/DDBJ whole genome shotgun (WGS) entry which is preliminary data.</text>
</comment>
<sequence>MNIPPRPFKLSVIACAICYANLTYAQDAQVQALQTIQVKASNAEQSSEQTKAYNVKNSSSATKLNIEAKETPQTINVVTRQQIEDFGLTSTRDVL</sequence>
<keyword evidence="2" id="KW-0675">Receptor</keyword>
<dbReference type="SUPFAM" id="SSF56935">
    <property type="entry name" value="Porins"/>
    <property type="match status" value="1"/>
</dbReference>
<dbReference type="InterPro" id="IPR039426">
    <property type="entry name" value="TonB-dep_rcpt-like"/>
</dbReference>
<feature type="non-terminal residue" evidence="2">
    <location>
        <position position="95"/>
    </location>
</feature>
<evidence type="ECO:0000313" key="2">
    <source>
        <dbReference type="EMBL" id="MVM93947.1"/>
    </source>
</evidence>
<feature type="signal peptide" evidence="1">
    <location>
        <begin position="1"/>
        <end position="25"/>
    </location>
</feature>
<reference evidence="2 3" key="1">
    <citation type="submission" date="2019-11" db="EMBL/GenBank/DDBJ databases">
        <title>Multidrug-resistant Acinetobacter baumannii moving toward extensively drug-resistant over fifteen years in South of Brazil.</title>
        <authorList>
            <person name="Fedrigo N.H."/>
            <person name="Cerdeira L."/>
            <person name="Fuga B."/>
            <person name="Marini P.V.B."/>
            <person name="Shinohara D.R."/>
            <person name="Carrara-Marroni F.E."/>
            <person name="Lincopan N."/>
            <person name="Tognim M.C.B."/>
        </authorList>
    </citation>
    <scope>NUCLEOTIDE SEQUENCE [LARGE SCALE GENOMIC DNA]</scope>
    <source>
        <strain evidence="2 3">Ac576</strain>
    </source>
</reference>
<organism evidence="2 3">
    <name type="scientific">Acinetobacter baumannii</name>
    <dbReference type="NCBI Taxonomy" id="470"/>
    <lineage>
        <taxon>Bacteria</taxon>
        <taxon>Pseudomonadati</taxon>
        <taxon>Pseudomonadota</taxon>
        <taxon>Gammaproteobacteria</taxon>
        <taxon>Moraxellales</taxon>
        <taxon>Moraxellaceae</taxon>
        <taxon>Acinetobacter</taxon>
        <taxon>Acinetobacter calcoaceticus/baumannii complex</taxon>
    </lineage>
</organism>
<feature type="chain" id="PRO_5026360539" evidence="1">
    <location>
        <begin position="26"/>
        <end position="95"/>
    </location>
</feature>
<name>A0A6I4HTG2_ACIBA</name>
<dbReference type="EMBL" id="WPIP01000364">
    <property type="protein sequence ID" value="MVM93947.1"/>
    <property type="molecule type" value="Genomic_DNA"/>
</dbReference>
<proteinExistence type="predicted"/>
<dbReference type="InterPro" id="IPR037066">
    <property type="entry name" value="Plug_dom_sf"/>
</dbReference>
<keyword evidence="1" id="KW-0732">Signal</keyword>
<dbReference type="AlphaFoldDB" id="A0A6I4HTG2"/>
<dbReference type="PANTHER" id="PTHR32552:SF74">
    <property type="entry name" value="HYDROXAMATE SIDEROPHORE RECEPTOR FHUE"/>
    <property type="match status" value="1"/>
</dbReference>